<dbReference type="KEGG" id="mend:L6E24_11175"/>
<organism evidence="3 4">
    <name type="scientific">Methanoplanus endosymbiosus</name>
    <dbReference type="NCBI Taxonomy" id="33865"/>
    <lineage>
        <taxon>Archaea</taxon>
        <taxon>Methanobacteriati</taxon>
        <taxon>Methanobacteriota</taxon>
        <taxon>Stenosarchaea group</taxon>
        <taxon>Methanomicrobia</taxon>
        <taxon>Methanomicrobiales</taxon>
        <taxon>Methanomicrobiaceae</taxon>
        <taxon>Methanoplanus</taxon>
    </lineage>
</organism>
<sequence length="588" mass="63697">MGCSQESRLEGLSRLIVTPQDWKKSVLFIILAGICIDLLGYAGIFTMKSENFVLPFFGIACFTLPGIFSVFMTNFLLSSYGRKISRNWSALISAACVGVSIIFSFLPLTIFWDDLEFFFAISIAAVFSLRIIALLVLADSRFSHVFFPAFSQSLFAGFMGTIFFPDEFFAFTFLLQLFFGGGMFLIVWLIERPLKMSFGVSALGMANAFMAHVNDGSKALDAIFSELGEEVFVPQVTLFFKREGRDEIIFTVPNVHPGPLGEIGGSNLPFILNGLLGKNTVVPHGAATHDFNPVSSDEISKIADAVEDTRKDLVFSGKASRMVHFDEKPVHATAQVFGDSLLIIASRSPEITDDLDFSVGLAIMEGGRRYFRNTAFVDGHNSMKDIAPAVHSGSKKAIEYMRTAEVAAGSMHGMDTFSFETGIFAVKLPFGRERGFGDLGIQAFAVRAGGKISVYLIFDGNNMVSGLRERIIDLVVSETDADACEVMTTDTHVVNIVSGKNPVGGAVPFEDFSEYILAAVRGATADLAPSEVAGSTAWCDGIKVFGSHKISQLASSAGAMIGLLIPVAVIILILSLLTTVLVYMVLLI</sequence>
<evidence type="ECO:0000313" key="4">
    <source>
        <dbReference type="Proteomes" id="UP001060368"/>
    </source>
</evidence>
<dbReference type="Pfam" id="PF09843">
    <property type="entry name" value="DUF2070"/>
    <property type="match status" value="1"/>
</dbReference>
<dbReference type="AlphaFoldDB" id="A0A9E7PMY6"/>
<dbReference type="GeneID" id="74308270"/>
<keyword evidence="1" id="KW-0812">Transmembrane</keyword>
<feature type="transmembrane region" description="Helical" evidence="1">
    <location>
        <begin position="145"/>
        <end position="164"/>
    </location>
</feature>
<feature type="transmembrane region" description="Helical" evidence="1">
    <location>
        <begin position="52"/>
        <end position="77"/>
    </location>
</feature>
<feature type="domain" description="DUF2070" evidence="2">
    <location>
        <begin position="9"/>
        <end position="579"/>
    </location>
</feature>
<protein>
    <submittedName>
        <fullName evidence="3">DUF2070 family protein</fullName>
    </submittedName>
</protein>
<feature type="transmembrane region" description="Helical" evidence="1">
    <location>
        <begin position="117"/>
        <end position="138"/>
    </location>
</feature>
<feature type="transmembrane region" description="Helical" evidence="1">
    <location>
        <begin position="26"/>
        <end position="46"/>
    </location>
</feature>
<accession>A0A9E7PMY6</accession>
<evidence type="ECO:0000256" key="1">
    <source>
        <dbReference type="SAM" id="Phobius"/>
    </source>
</evidence>
<keyword evidence="1" id="KW-1133">Transmembrane helix</keyword>
<feature type="transmembrane region" description="Helical" evidence="1">
    <location>
        <begin position="170"/>
        <end position="190"/>
    </location>
</feature>
<dbReference type="RefSeq" id="WP_257742065.1">
    <property type="nucleotide sequence ID" value="NZ_CP096115.1"/>
</dbReference>
<reference evidence="3" key="1">
    <citation type="submission" date="2022-04" db="EMBL/GenBank/DDBJ databases">
        <title>Complete genome of Methanoplanus endosymbiosus DSM 3599.</title>
        <authorList>
            <person name="Chen S.-C."/>
            <person name="You Y.-T."/>
            <person name="Zhou Y.-Z."/>
            <person name="Lai M.-C."/>
        </authorList>
    </citation>
    <scope>NUCLEOTIDE SEQUENCE</scope>
    <source>
        <strain evidence="3">DSM 3599</strain>
    </source>
</reference>
<feature type="transmembrane region" description="Helical" evidence="1">
    <location>
        <begin position="89"/>
        <end position="111"/>
    </location>
</feature>
<dbReference type="EMBL" id="CP096115">
    <property type="protein sequence ID" value="UUX91914.1"/>
    <property type="molecule type" value="Genomic_DNA"/>
</dbReference>
<feature type="transmembrane region" description="Helical" evidence="1">
    <location>
        <begin position="559"/>
        <end position="586"/>
    </location>
</feature>
<proteinExistence type="predicted"/>
<dbReference type="InterPro" id="IPR019204">
    <property type="entry name" value="DUF2070_membrane"/>
</dbReference>
<name>A0A9E7PMY6_9EURY</name>
<evidence type="ECO:0000259" key="2">
    <source>
        <dbReference type="Pfam" id="PF09843"/>
    </source>
</evidence>
<gene>
    <name evidence="3" type="ORF">L6E24_11175</name>
</gene>
<keyword evidence="1" id="KW-0472">Membrane</keyword>
<evidence type="ECO:0000313" key="3">
    <source>
        <dbReference type="EMBL" id="UUX91914.1"/>
    </source>
</evidence>
<keyword evidence="4" id="KW-1185">Reference proteome</keyword>
<dbReference type="Proteomes" id="UP001060368">
    <property type="component" value="Chromosome"/>
</dbReference>